<name>A0ABU6IK08_9ACTN</name>
<dbReference type="Pfam" id="PF00440">
    <property type="entry name" value="TetR_N"/>
    <property type="match status" value="1"/>
</dbReference>
<dbReference type="EMBL" id="JAYMFF010000022">
    <property type="protein sequence ID" value="MEC4176805.1"/>
    <property type="molecule type" value="Genomic_DNA"/>
</dbReference>
<reference evidence="4 5" key="1">
    <citation type="submission" date="2024-01" db="EMBL/GenBank/DDBJ databases">
        <title>novel species in genus Adlercreutzia.</title>
        <authorList>
            <person name="Liu X."/>
        </authorList>
    </citation>
    <scope>NUCLEOTIDE SEQUENCE [LARGE SCALE GENOMIC DNA]</scope>
    <source>
        <strain evidence="4 5">R7</strain>
    </source>
</reference>
<dbReference type="Gene3D" id="1.10.357.10">
    <property type="entry name" value="Tetracycline Repressor, domain 2"/>
    <property type="match status" value="1"/>
</dbReference>
<evidence type="ECO:0000313" key="4">
    <source>
        <dbReference type="EMBL" id="MEC4176805.1"/>
    </source>
</evidence>
<protein>
    <submittedName>
        <fullName evidence="4">TetR/AcrR family transcriptional regulator</fullName>
    </submittedName>
</protein>
<evidence type="ECO:0000259" key="3">
    <source>
        <dbReference type="PROSITE" id="PS50977"/>
    </source>
</evidence>
<dbReference type="InterPro" id="IPR001647">
    <property type="entry name" value="HTH_TetR"/>
</dbReference>
<dbReference type="PROSITE" id="PS01081">
    <property type="entry name" value="HTH_TETR_1"/>
    <property type="match status" value="1"/>
</dbReference>
<feature type="domain" description="HTH tetR-type" evidence="3">
    <location>
        <begin position="2"/>
        <end position="62"/>
    </location>
</feature>
<evidence type="ECO:0000313" key="5">
    <source>
        <dbReference type="Proteomes" id="UP001349994"/>
    </source>
</evidence>
<dbReference type="RefSeq" id="WP_338211322.1">
    <property type="nucleotide sequence ID" value="NZ_JAYMFF010000022.1"/>
</dbReference>
<dbReference type="InterPro" id="IPR009057">
    <property type="entry name" value="Homeodomain-like_sf"/>
</dbReference>
<evidence type="ECO:0000256" key="1">
    <source>
        <dbReference type="ARBA" id="ARBA00023125"/>
    </source>
</evidence>
<proteinExistence type="predicted"/>
<dbReference type="PANTHER" id="PTHR43479">
    <property type="entry name" value="ACREF/ENVCD OPERON REPRESSOR-RELATED"/>
    <property type="match status" value="1"/>
</dbReference>
<accession>A0ABU6IK08</accession>
<dbReference type="Proteomes" id="UP001349994">
    <property type="component" value="Unassembled WGS sequence"/>
</dbReference>
<dbReference type="InterPro" id="IPR023772">
    <property type="entry name" value="DNA-bd_HTH_TetR-type_CS"/>
</dbReference>
<gene>
    <name evidence="4" type="ORF">VIN30_10140</name>
</gene>
<comment type="caution">
    <text evidence="4">The sequence shown here is derived from an EMBL/GenBank/DDBJ whole genome shotgun (WGS) entry which is preliminary data.</text>
</comment>
<feature type="DNA-binding region" description="H-T-H motif" evidence="2">
    <location>
        <begin position="25"/>
        <end position="44"/>
    </location>
</feature>
<dbReference type="Pfam" id="PF14278">
    <property type="entry name" value="TetR_C_8"/>
    <property type="match status" value="1"/>
</dbReference>
<keyword evidence="5" id="KW-1185">Reference proteome</keyword>
<keyword evidence="1 2" id="KW-0238">DNA-binding</keyword>
<evidence type="ECO:0000256" key="2">
    <source>
        <dbReference type="PROSITE-ProRule" id="PRU00335"/>
    </source>
</evidence>
<dbReference type="SUPFAM" id="SSF46689">
    <property type="entry name" value="Homeodomain-like"/>
    <property type="match status" value="1"/>
</dbReference>
<dbReference type="PANTHER" id="PTHR43479:SF11">
    <property type="entry name" value="ACREF_ENVCD OPERON REPRESSOR-RELATED"/>
    <property type="match status" value="1"/>
</dbReference>
<sequence length="198" mass="22178">MVATPEGIAAAFKELVVTLGYQSVTVDAICCSSHVSKRTFYRYFVGKEDVAAFVLQKGVVDPVKSLVASLPPLVEGEPNRIVMRAVFFGLKKDAPFWSALCTAQSRFPLEKLLIDGFSTFLFDGISKAGIDSNREKYMRRFFVSGFCGVIVQWISEGMSSDPSEMAELFGDWLLVFWRDRLDIDFSVWTDRIIVSGEE</sequence>
<organism evidence="4 5">
    <name type="scientific">Adlercreutzia wanghongyangiae</name>
    <dbReference type="NCBI Taxonomy" id="3111451"/>
    <lineage>
        <taxon>Bacteria</taxon>
        <taxon>Bacillati</taxon>
        <taxon>Actinomycetota</taxon>
        <taxon>Coriobacteriia</taxon>
        <taxon>Eggerthellales</taxon>
        <taxon>Eggerthellaceae</taxon>
        <taxon>Adlercreutzia</taxon>
    </lineage>
</organism>
<dbReference type="PROSITE" id="PS50977">
    <property type="entry name" value="HTH_TETR_2"/>
    <property type="match status" value="1"/>
</dbReference>
<dbReference type="InterPro" id="IPR039532">
    <property type="entry name" value="TetR_C_Firmicutes"/>
</dbReference>
<dbReference type="InterPro" id="IPR050624">
    <property type="entry name" value="HTH-type_Tx_Regulator"/>
</dbReference>